<evidence type="ECO:0000256" key="1">
    <source>
        <dbReference type="ARBA" id="ARBA00035112"/>
    </source>
</evidence>
<comment type="caution">
    <text evidence="2">The sequence shown here is derived from an EMBL/GenBank/DDBJ whole genome shotgun (WGS) entry which is preliminary data.</text>
</comment>
<dbReference type="EMBL" id="NCSJ02000333">
    <property type="protein sequence ID" value="RFU25441.1"/>
    <property type="molecule type" value="Genomic_DNA"/>
</dbReference>
<accession>A0A3E2GWE4</accession>
<protein>
    <recommendedName>
        <fullName evidence="4">Tat pathway signal sequence</fullName>
    </recommendedName>
</protein>
<dbReference type="AlphaFoldDB" id="A0A3E2GWE4"/>
<proteinExistence type="inferred from homology"/>
<feature type="non-terminal residue" evidence="2">
    <location>
        <position position="1"/>
    </location>
</feature>
<reference evidence="2 3" key="1">
    <citation type="submission" date="2018-05" db="EMBL/GenBank/DDBJ databases">
        <title>Draft genome sequence of Scytalidium lignicola DSM 105466, a ubiquitous saprotrophic fungus.</title>
        <authorList>
            <person name="Buettner E."/>
            <person name="Gebauer A.M."/>
            <person name="Hofrichter M."/>
            <person name="Liers C."/>
            <person name="Kellner H."/>
        </authorList>
    </citation>
    <scope>NUCLEOTIDE SEQUENCE [LARGE SCALE GENOMIC DNA]</scope>
    <source>
        <strain evidence="2 3">DSM 105466</strain>
    </source>
</reference>
<evidence type="ECO:0000313" key="2">
    <source>
        <dbReference type="EMBL" id="RFU25441.1"/>
    </source>
</evidence>
<sequence length="276" mass="32002">MASTSDLSTQQSRIKTAFTELKKKFRYKLEDGIQFSPLLPSDEDSNYGYKETCATALDDLKPKWGPDAFKSYPLSSPRSIFRQDPSEEVDAAWERATDINAIIISSDDVRRLGKDPSTAVKAPESWGYGSDAYIAQLDGIHLVHCLNILRKSLYHNYEKYFPNGSSISYHFHVSHCQEILAHHLMCQPSVELITYNWVEHMLPPYPDYDITKQCWDYDQLLKWKDENRVMRVNDERWMLLSRPKDAKAVPLPVTIVEEYHITNPESNIEPRVEEIR</sequence>
<dbReference type="PANTHER" id="PTHR33365:SF14">
    <property type="entry name" value="TAT PATHWAY SIGNAL SEQUENCE"/>
    <property type="match status" value="1"/>
</dbReference>
<dbReference type="PANTHER" id="PTHR33365">
    <property type="entry name" value="YALI0B05434P"/>
    <property type="match status" value="1"/>
</dbReference>
<dbReference type="OrthoDB" id="3687641at2759"/>
<dbReference type="OMA" id="MHCQEAL"/>
<dbReference type="Proteomes" id="UP000258309">
    <property type="component" value="Unassembled WGS sequence"/>
</dbReference>
<dbReference type="Pfam" id="PF11807">
    <property type="entry name" value="UstYa"/>
    <property type="match status" value="1"/>
</dbReference>
<dbReference type="GO" id="GO:0043386">
    <property type="term" value="P:mycotoxin biosynthetic process"/>
    <property type="evidence" value="ECO:0007669"/>
    <property type="project" value="InterPro"/>
</dbReference>
<keyword evidence="3" id="KW-1185">Reference proteome</keyword>
<dbReference type="STRING" id="5539.A0A3E2GWE4"/>
<gene>
    <name evidence="2" type="ORF">B7463_g10897</name>
</gene>
<name>A0A3E2GWE4_SCYLI</name>
<feature type="non-terminal residue" evidence="2">
    <location>
        <position position="276"/>
    </location>
</feature>
<organism evidence="2 3">
    <name type="scientific">Scytalidium lignicola</name>
    <name type="common">Hyphomycete</name>
    <dbReference type="NCBI Taxonomy" id="5539"/>
    <lineage>
        <taxon>Eukaryota</taxon>
        <taxon>Fungi</taxon>
        <taxon>Dikarya</taxon>
        <taxon>Ascomycota</taxon>
        <taxon>Pezizomycotina</taxon>
        <taxon>Leotiomycetes</taxon>
        <taxon>Leotiomycetes incertae sedis</taxon>
        <taxon>Scytalidium</taxon>
    </lineage>
</organism>
<evidence type="ECO:0008006" key="4">
    <source>
        <dbReference type="Google" id="ProtNLM"/>
    </source>
</evidence>
<comment type="similarity">
    <text evidence="1">Belongs to the ustYa family.</text>
</comment>
<dbReference type="InterPro" id="IPR021765">
    <property type="entry name" value="UstYa-like"/>
</dbReference>
<evidence type="ECO:0000313" key="3">
    <source>
        <dbReference type="Proteomes" id="UP000258309"/>
    </source>
</evidence>